<keyword evidence="3 13" id="KW-0716">Sensory transduction</keyword>
<dbReference type="RefSeq" id="XP_026513536.1">
    <property type="nucleotide sequence ID" value="XM_026657751.1"/>
</dbReference>
<evidence type="ECO:0000256" key="7">
    <source>
        <dbReference type="ARBA" id="ARBA00023040"/>
    </source>
</evidence>
<evidence type="ECO:0000256" key="11">
    <source>
        <dbReference type="ARBA" id="ARBA00023224"/>
    </source>
</evidence>
<evidence type="ECO:0000256" key="2">
    <source>
        <dbReference type="ARBA" id="ARBA00022475"/>
    </source>
</evidence>
<evidence type="ECO:0000256" key="6">
    <source>
        <dbReference type="ARBA" id="ARBA00022989"/>
    </source>
</evidence>
<keyword evidence="11 12" id="KW-0807">Transducer</keyword>
<dbReference type="PRINTS" id="PR00237">
    <property type="entry name" value="GPCRRHODOPSN"/>
</dbReference>
<feature type="transmembrane region" description="Helical" evidence="13">
    <location>
        <begin position="144"/>
        <end position="166"/>
    </location>
</feature>
<feature type="transmembrane region" description="Helical" evidence="13">
    <location>
        <begin position="208"/>
        <end position="228"/>
    </location>
</feature>
<comment type="subcellular location">
    <subcellularLocation>
        <location evidence="1 13">Cell membrane</location>
        <topology evidence="1 13">Multi-pass membrane protein</topology>
    </subcellularLocation>
</comment>
<organism evidence="15 16">
    <name type="scientific">Terrapene triunguis</name>
    <name type="common">Three-toed box turtle</name>
    <dbReference type="NCBI Taxonomy" id="2587831"/>
    <lineage>
        <taxon>Eukaryota</taxon>
        <taxon>Metazoa</taxon>
        <taxon>Chordata</taxon>
        <taxon>Craniata</taxon>
        <taxon>Vertebrata</taxon>
        <taxon>Euteleostomi</taxon>
        <taxon>Archelosauria</taxon>
        <taxon>Testudinata</taxon>
        <taxon>Testudines</taxon>
        <taxon>Cryptodira</taxon>
        <taxon>Durocryptodira</taxon>
        <taxon>Testudinoidea</taxon>
        <taxon>Emydidae</taxon>
        <taxon>Terrapene</taxon>
    </lineage>
</organism>
<dbReference type="InterPro" id="IPR017452">
    <property type="entry name" value="GPCR_Rhodpsn_7TM"/>
</dbReference>
<dbReference type="GO" id="GO:0004930">
    <property type="term" value="F:G protein-coupled receptor activity"/>
    <property type="evidence" value="ECO:0007669"/>
    <property type="project" value="UniProtKB-KW"/>
</dbReference>
<evidence type="ECO:0000256" key="1">
    <source>
        <dbReference type="ARBA" id="ARBA00004651"/>
    </source>
</evidence>
<gene>
    <name evidence="15" type="primary">LOC113407751</name>
</gene>
<dbReference type="SUPFAM" id="SSF81321">
    <property type="entry name" value="Family A G protein-coupled receptor-like"/>
    <property type="match status" value="1"/>
</dbReference>
<dbReference type="FunFam" id="1.20.1070.10:FF:000010">
    <property type="entry name" value="Olfactory receptor"/>
    <property type="match status" value="1"/>
</dbReference>
<dbReference type="GeneID" id="113407751"/>
<comment type="similarity">
    <text evidence="12">Belongs to the G-protein coupled receptor 1 family.</text>
</comment>
<dbReference type="PROSITE" id="PS00237">
    <property type="entry name" value="G_PROTEIN_RECEP_F1_1"/>
    <property type="match status" value="1"/>
</dbReference>
<evidence type="ECO:0000259" key="14">
    <source>
        <dbReference type="PROSITE" id="PS50262"/>
    </source>
</evidence>
<feature type="domain" description="G-protein coupled receptors family 1 profile" evidence="14">
    <location>
        <begin position="39"/>
        <end position="288"/>
    </location>
</feature>
<dbReference type="InParanoid" id="A0A674JY07"/>
<dbReference type="CDD" id="cd15912">
    <property type="entry name" value="7tmA_OR6C-like"/>
    <property type="match status" value="1"/>
</dbReference>
<evidence type="ECO:0000256" key="13">
    <source>
        <dbReference type="RuleBase" id="RU363047"/>
    </source>
</evidence>
<dbReference type="GeneTree" id="ENSGT01150000286948"/>
<keyword evidence="5 13" id="KW-0552">Olfaction</keyword>
<dbReference type="Proteomes" id="UP000472274">
    <property type="component" value="Unplaced"/>
</dbReference>
<evidence type="ECO:0000256" key="9">
    <source>
        <dbReference type="ARBA" id="ARBA00023170"/>
    </source>
</evidence>
<dbReference type="Gene3D" id="1.20.1070.10">
    <property type="entry name" value="Rhodopsin 7-helix transmembrane proteins"/>
    <property type="match status" value="1"/>
</dbReference>
<proteinExistence type="inferred from homology"/>
<evidence type="ECO:0000313" key="16">
    <source>
        <dbReference type="Proteomes" id="UP000472274"/>
    </source>
</evidence>
<name>A0A674JY07_9SAUR</name>
<evidence type="ECO:0000256" key="4">
    <source>
        <dbReference type="ARBA" id="ARBA00022692"/>
    </source>
</evidence>
<dbReference type="PANTHER" id="PTHR26454">
    <property type="entry name" value="OLFACTORY RECEPTOR"/>
    <property type="match status" value="1"/>
</dbReference>
<dbReference type="Pfam" id="PF13853">
    <property type="entry name" value="7tm_4"/>
    <property type="match status" value="1"/>
</dbReference>
<dbReference type="AlphaFoldDB" id="A0A674JY07"/>
<dbReference type="Ensembl" id="ENSTMTT00000024858.1">
    <property type="protein sequence ID" value="ENSTMTP00000024014.1"/>
    <property type="gene ID" value="ENSTMTG00000017500.1"/>
</dbReference>
<feature type="transmembrane region" description="Helical" evidence="13">
    <location>
        <begin position="240"/>
        <end position="258"/>
    </location>
</feature>
<keyword evidence="16" id="KW-1185">Reference proteome</keyword>
<dbReference type="GO" id="GO:0005886">
    <property type="term" value="C:plasma membrane"/>
    <property type="evidence" value="ECO:0007669"/>
    <property type="project" value="UniProtKB-SubCell"/>
</dbReference>
<evidence type="ECO:0000256" key="8">
    <source>
        <dbReference type="ARBA" id="ARBA00023136"/>
    </source>
</evidence>
<dbReference type="PANTHER" id="PTHR26454:SF30">
    <property type="entry name" value="OLFACTORY RECEPTOR 6X1"/>
    <property type="match status" value="1"/>
</dbReference>
<protein>
    <recommendedName>
        <fullName evidence="13">Olfactory receptor</fullName>
    </recommendedName>
</protein>
<keyword evidence="7 12" id="KW-0297">G-protein coupled receptor</keyword>
<evidence type="ECO:0000256" key="10">
    <source>
        <dbReference type="ARBA" id="ARBA00023180"/>
    </source>
</evidence>
<dbReference type="InterPro" id="IPR047132">
    <property type="entry name" value="Olfact_rcpt_6C-like"/>
</dbReference>
<evidence type="ECO:0000256" key="3">
    <source>
        <dbReference type="ARBA" id="ARBA00022606"/>
    </source>
</evidence>
<keyword evidence="10" id="KW-0325">Glycoprotein</keyword>
<evidence type="ECO:0000256" key="12">
    <source>
        <dbReference type="RuleBase" id="RU000688"/>
    </source>
</evidence>
<dbReference type="InterPro" id="IPR000725">
    <property type="entry name" value="Olfact_rcpt"/>
</dbReference>
<keyword evidence="4 12" id="KW-0812">Transmembrane</keyword>
<keyword evidence="6 13" id="KW-1133">Transmembrane helix</keyword>
<feature type="transmembrane region" description="Helical" evidence="13">
    <location>
        <begin position="55"/>
        <end position="76"/>
    </location>
</feature>
<sequence>MGNGTMISEFILLGFPNLHGMQMMFFGVILFMYLLTLVGNSLIITVVWADQKLHTPMYFFLCNLSLLEIWSTTLVVPKMLANLLSDRTTICFSCCMAQVFLHFSLGTTESVNLTSMSFDRSLAICRPLHHATIMTSRVCFHLAFLGWLGGIVIIPFHFLPVCILPFCRDNRVDHFYCDLGPLLKLACADTSIIEFTGFITTVILQGSAFLFTLTSYIFIISTIIQIPSSTDQKKAFSTCAAHLTVVNIFYGALIFMYMRPSTHSSFRINKVVSLLNTVLVPVLDPFIYTIPNTEFKESLSKMINRKKKSLHI</sequence>
<keyword evidence="9 12" id="KW-0675">Receptor</keyword>
<evidence type="ECO:0000256" key="5">
    <source>
        <dbReference type="ARBA" id="ARBA00022725"/>
    </source>
</evidence>
<evidence type="ECO:0000313" key="15">
    <source>
        <dbReference type="Ensembl" id="ENSTMTP00000024014.1"/>
    </source>
</evidence>
<dbReference type="PRINTS" id="PR00245">
    <property type="entry name" value="OLFACTORYR"/>
</dbReference>
<dbReference type="GO" id="GO:0004984">
    <property type="term" value="F:olfactory receptor activity"/>
    <property type="evidence" value="ECO:0007669"/>
    <property type="project" value="InterPro"/>
</dbReference>
<accession>A0A674JY07</accession>
<keyword evidence="8 13" id="KW-0472">Membrane</keyword>
<feature type="transmembrane region" description="Helical" evidence="13">
    <location>
        <begin position="25"/>
        <end position="49"/>
    </location>
</feature>
<dbReference type="PROSITE" id="PS50262">
    <property type="entry name" value="G_PROTEIN_RECEP_F1_2"/>
    <property type="match status" value="1"/>
</dbReference>
<dbReference type="InterPro" id="IPR000276">
    <property type="entry name" value="GPCR_Rhodpsn"/>
</dbReference>
<reference evidence="15" key="2">
    <citation type="submission" date="2025-09" db="UniProtKB">
        <authorList>
            <consortium name="Ensembl"/>
        </authorList>
    </citation>
    <scope>IDENTIFICATION</scope>
</reference>
<keyword evidence="2 13" id="KW-1003">Cell membrane</keyword>
<reference evidence="15" key="1">
    <citation type="submission" date="2025-08" db="UniProtKB">
        <authorList>
            <consortium name="Ensembl"/>
        </authorList>
    </citation>
    <scope>IDENTIFICATION</scope>
</reference>